<feature type="compositionally biased region" description="Polar residues" evidence="1">
    <location>
        <begin position="61"/>
        <end position="70"/>
    </location>
</feature>
<dbReference type="Proteomes" id="UP000660265">
    <property type="component" value="Unassembled WGS sequence"/>
</dbReference>
<organism evidence="2 3">
    <name type="scientific">Streptomyces camponoticapitis</name>
    <dbReference type="NCBI Taxonomy" id="1616125"/>
    <lineage>
        <taxon>Bacteria</taxon>
        <taxon>Bacillati</taxon>
        <taxon>Actinomycetota</taxon>
        <taxon>Actinomycetes</taxon>
        <taxon>Kitasatosporales</taxon>
        <taxon>Streptomycetaceae</taxon>
        <taxon>Streptomyces</taxon>
    </lineage>
</organism>
<protein>
    <submittedName>
        <fullName evidence="2">Uncharacterized protein</fullName>
    </submittedName>
</protein>
<feature type="region of interest" description="Disordered" evidence="1">
    <location>
        <begin position="1"/>
        <end position="70"/>
    </location>
</feature>
<comment type="caution">
    <text evidence="2">The sequence shown here is derived from an EMBL/GenBank/DDBJ whole genome shotgun (WGS) entry which is preliminary data.</text>
</comment>
<gene>
    <name evidence="2" type="ORF">GCM10011583_13770</name>
</gene>
<sequence length="70" mass="7318">MPTDDSAASARTRDRETGKFQTTGPEGGRHRDDDGSGPTAAVTAGPSAVTAVAPRMERSATVRSETWAQE</sequence>
<evidence type="ECO:0000256" key="1">
    <source>
        <dbReference type="SAM" id="MobiDB-lite"/>
    </source>
</evidence>
<name>A0ABQ2E003_9ACTN</name>
<accession>A0ABQ2E003</accession>
<dbReference type="RefSeq" id="WP_189106391.1">
    <property type="nucleotide sequence ID" value="NZ_BMMV01000003.1"/>
</dbReference>
<keyword evidence="3" id="KW-1185">Reference proteome</keyword>
<evidence type="ECO:0000313" key="2">
    <source>
        <dbReference type="EMBL" id="GGJ83347.1"/>
    </source>
</evidence>
<reference evidence="3" key="1">
    <citation type="journal article" date="2019" name="Int. J. Syst. Evol. Microbiol.">
        <title>The Global Catalogue of Microorganisms (GCM) 10K type strain sequencing project: providing services to taxonomists for standard genome sequencing and annotation.</title>
        <authorList>
            <consortium name="The Broad Institute Genomics Platform"/>
            <consortium name="The Broad Institute Genome Sequencing Center for Infectious Disease"/>
            <person name="Wu L."/>
            <person name="Ma J."/>
        </authorList>
    </citation>
    <scope>NUCLEOTIDE SEQUENCE [LARGE SCALE GENOMIC DNA]</scope>
    <source>
        <strain evidence="3">CGMCC 4.7275</strain>
    </source>
</reference>
<evidence type="ECO:0000313" key="3">
    <source>
        <dbReference type="Proteomes" id="UP000660265"/>
    </source>
</evidence>
<dbReference type="EMBL" id="BMMV01000003">
    <property type="protein sequence ID" value="GGJ83347.1"/>
    <property type="molecule type" value="Genomic_DNA"/>
</dbReference>
<proteinExistence type="predicted"/>